<comment type="caution">
    <text evidence="2">The sequence shown here is derived from an EMBL/GenBank/DDBJ whole genome shotgun (WGS) entry which is preliminary data.</text>
</comment>
<keyword evidence="3" id="KW-1185">Reference proteome</keyword>
<evidence type="ECO:0000256" key="1">
    <source>
        <dbReference type="SAM" id="MobiDB-lite"/>
    </source>
</evidence>
<dbReference type="EMBL" id="QNUK01000040">
    <property type="protein sequence ID" value="KAF5905717.1"/>
    <property type="molecule type" value="Genomic_DNA"/>
</dbReference>
<dbReference type="Proteomes" id="UP000727407">
    <property type="component" value="Unassembled WGS sequence"/>
</dbReference>
<keyword evidence="2" id="KW-0675">Receptor</keyword>
<sequence>MAHKPINSEVLLGNSTPKRASPKSSPKDLSPLIDVLHNMVAERGGSGKSSIINGLSFLSKIYSE</sequence>
<evidence type="ECO:0000313" key="2">
    <source>
        <dbReference type="EMBL" id="KAF5905717.1"/>
    </source>
</evidence>
<dbReference type="AlphaFoldDB" id="A0A8J4X6A8"/>
<reference evidence="2" key="1">
    <citation type="submission" date="2020-07" db="EMBL/GenBank/DDBJ databases">
        <title>Clarias magur genome sequencing, assembly and annotation.</title>
        <authorList>
            <person name="Kushwaha B."/>
            <person name="Kumar R."/>
            <person name="Das P."/>
            <person name="Joshi C.G."/>
            <person name="Kumar D."/>
            <person name="Nagpure N.S."/>
            <person name="Pandey M."/>
            <person name="Agarwal S."/>
            <person name="Srivastava S."/>
            <person name="Singh M."/>
            <person name="Sahoo L."/>
            <person name="Jayasankar P."/>
            <person name="Meher P.K."/>
            <person name="Koringa P.G."/>
            <person name="Iquebal M.A."/>
            <person name="Das S.P."/>
            <person name="Bit A."/>
            <person name="Patnaik S."/>
            <person name="Patel N."/>
            <person name="Shah T.M."/>
            <person name="Hinsu A."/>
            <person name="Jena J.K."/>
        </authorList>
    </citation>
    <scope>NUCLEOTIDE SEQUENCE</scope>
    <source>
        <strain evidence="2">CIFAMagur01</strain>
        <tissue evidence="2">Testis</tissue>
    </source>
</reference>
<gene>
    <name evidence="2" type="primary">nf2</name>
    <name evidence="2" type="ORF">DAT39_004439</name>
</gene>
<feature type="region of interest" description="Disordered" evidence="1">
    <location>
        <begin position="1"/>
        <end position="29"/>
    </location>
</feature>
<proteinExistence type="predicted"/>
<name>A0A8J4X6A8_CLAMG</name>
<protein>
    <submittedName>
        <fullName evidence="2">Receptor-type tyrosine-protein phosphatase zeta</fullName>
    </submittedName>
</protein>
<evidence type="ECO:0000313" key="3">
    <source>
        <dbReference type="Proteomes" id="UP000727407"/>
    </source>
</evidence>
<accession>A0A8J4X6A8</accession>
<organism evidence="2 3">
    <name type="scientific">Clarias magur</name>
    <name type="common">Asian catfish</name>
    <name type="synonym">Macropteronotus magur</name>
    <dbReference type="NCBI Taxonomy" id="1594786"/>
    <lineage>
        <taxon>Eukaryota</taxon>
        <taxon>Metazoa</taxon>
        <taxon>Chordata</taxon>
        <taxon>Craniata</taxon>
        <taxon>Vertebrata</taxon>
        <taxon>Euteleostomi</taxon>
        <taxon>Actinopterygii</taxon>
        <taxon>Neopterygii</taxon>
        <taxon>Teleostei</taxon>
        <taxon>Ostariophysi</taxon>
        <taxon>Siluriformes</taxon>
        <taxon>Clariidae</taxon>
        <taxon>Clarias</taxon>
    </lineage>
</organism>